<protein>
    <submittedName>
        <fullName evidence="2">Uncharacterized protein</fullName>
    </submittedName>
</protein>
<evidence type="ECO:0000313" key="2">
    <source>
        <dbReference type="EMBL" id="KAA0979299.1"/>
    </source>
</evidence>
<dbReference type="EMBL" id="VOBL01000002">
    <property type="protein sequence ID" value="KAA0979299.1"/>
    <property type="molecule type" value="Genomic_DNA"/>
</dbReference>
<organism evidence="2 3">
    <name type="scientific">Paeniglutamicibacter gangotriensis</name>
    <dbReference type="NCBI Taxonomy" id="254787"/>
    <lineage>
        <taxon>Bacteria</taxon>
        <taxon>Bacillati</taxon>
        <taxon>Actinomycetota</taxon>
        <taxon>Actinomycetes</taxon>
        <taxon>Micrococcales</taxon>
        <taxon>Micrococcaceae</taxon>
        <taxon>Paeniglutamicibacter</taxon>
    </lineage>
</organism>
<dbReference type="OrthoDB" id="4947217at2"/>
<feature type="compositionally biased region" description="Polar residues" evidence="1">
    <location>
        <begin position="1"/>
        <end position="10"/>
    </location>
</feature>
<feature type="region of interest" description="Disordered" evidence="1">
    <location>
        <begin position="1"/>
        <end position="23"/>
    </location>
</feature>
<reference evidence="2 3" key="1">
    <citation type="submission" date="2019-07" db="EMBL/GenBank/DDBJ databases">
        <title>Analysis of the biochemical properties, biological activity and biotechnological potential of siderophores and biosurfactants produced by Antarctic psychrotolerant bacteria.</title>
        <authorList>
            <person name="Styczynski M."/>
            <person name="Krucon T."/>
            <person name="Decewicz P."/>
            <person name="Dziewit L."/>
        </authorList>
    </citation>
    <scope>NUCLEOTIDE SEQUENCE [LARGE SCALE GENOMIC DNA]</scope>
    <source>
        <strain evidence="2 3">ANT_H27</strain>
    </source>
</reference>
<dbReference type="Proteomes" id="UP000323856">
    <property type="component" value="Unassembled WGS sequence"/>
</dbReference>
<dbReference type="AlphaFoldDB" id="A0A5B0EPS2"/>
<gene>
    <name evidence="2" type="ORF">FQ154_02400</name>
</gene>
<name>A0A5B0EPS2_9MICC</name>
<sequence length="109" mass="11742">MNSEEIPQQHASEEYEADLEKSNDGPMRAATRWAAGLVDAFFGGDGSDAVGAAVVVHRIDNDTEVLRINAGSIEEAESLVAMVRSDLEDLGHDEFLDRWGGRDGAEPAL</sequence>
<comment type="caution">
    <text evidence="2">The sequence shown here is derived from an EMBL/GenBank/DDBJ whole genome shotgun (WGS) entry which is preliminary data.</text>
</comment>
<evidence type="ECO:0000256" key="1">
    <source>
        <dbReference type="SAM" id="MobiDB-lite"/>
    </source>
</evidence>
<evidence type="ECO:0000313" key="3">
    <source>
        <dbReference type="Proteomes" id="UP000323856"/>
    </source>
</evidence>
<accession>A0A5B0EPS2</accession>
<proteinExistence type="predicted"/>
<dbReference type="RefSeq" id="WP_149618561.1">
    <property type="nucleotide sequence ID" value="NZ_VOBL01000002.1"/>
</dbReference>